<name>A0A1G7QRG4_RHOCA</name>
<evidence type="ECO:0000313" key="2">
    <source>
        <dbReference type="EMBL" id="SDG00250.1"/>
    </source>
</evidence>
<reference evidence="2 3" key="1">
    <citation type="submission" date="2016-10" db="EMBL/GenBank/DDBJ databases">
        <authorList>
            <person name="de Groot N.N."/>
        </authorList>
    </citation>
    <scope>NUCLEOTIDE SEQUENCE [LARGE SCALE GENOMIC DNA]</scope>
    <source>
        <strain evidence="3">DSM 938 / 37b4</strain>
    </source>
</reference>
<proteinExistence type="predicted"/>
<dbReference type="Pfam" id="PF05050">
    <property type="entry name" value="Methyltransf_21"/>
    <property type="match status" value="1"/>
</dbReference>
<protein>
    <submittedName>
        <fullName evidence="2">Methyltransferase, FkbM family</fullName>
    </submittedName>
</protein>
<accession>A0A1G7QRG4</accession>
<dbReference type="Proteomes" id="UP000183812">
    <property type="component" value="Unassembled WGS sequence"/>
</dbReference>
<keyword evidence="2" id="KW-0808">Transferase</keyword>
<dbReference type="InterPro" id="IPR029063">
    <property type="entry name" value="SAM-dependent_MTases_sf"/>
</dbReference>
<dbReference type="PANTHER" id="PTHR36973">
    <property type="entry name" value="SLL1456 PROTEIN-RELATED"/>
    <property type="match status" value="1"/>
</dbReference>
<sequence length="640" mass="70272">MTIASDLTHPPARPGPLAVIACQRNEAMWLLEWVAFQQAAGFDRVFVVSNDCSDGSDRMLDRLAEMGEVVHLRQQTQPGEAPQVSGCALALAHPQMADVAWAFHCDIDEFLNVTCGEGRVADLIGTVLRAGPTDCIAVNWRMFGSAGRRSWDGGAVLPSFTLTEAQLRKGRAMQKCLFRPEVFAAVHCHMPKHPRKADPVLRSSGGVEMPNAPLFVPQQMRHQTATHAMVSWQNAALNHYAIRAQDVFLLKNLRGDGMALTHQKYRLGSPFWAFAERTEIEDRTILRHWPEVAARLERYRADPEIRAIEAEALAAHARLRAEILDRQGRFGWHDPAPKLPPQEVPKAHLPDTAAAMRFLLAHLPRERRTVVLDVGANPITPTPYKTLLALQGCDVIGFEPQPEAFAALQARPSPRERYFPHAVGDGTAQELKIFRFSGMTSVFEPCLPSIALLGKPRMGRVIARVEMPTVALDALPEIGRIDLLKIDIQGGELAVFQGARQTLAQAVAVIVELRHLRLYEGEPLAAGVDLELRAQGFALHKFLFNKSMPIANSQLARLSRAASSDQLVDGDAVYLRDLSTLGAIDDEGLVQLAILAASVFDSHTVALACLDALAARGRVPATLAQSYVDHLPARLRSDPA</sequence>
<dbReference type="Gene3D" id="3.40.50.150">
    <property type="entry name" value="Vaccinia Virus protein VP39"/>
    <property type="match status" value="1"/>
</dbReference>
<dbReference type="PANTHER" id="PTHR36973:SF4">
    <property type="entry name" value="NODULATION PROTEIN"/>
    <property type="match status" value="1"/>
</dbReference>
<organism evidence="2 3">
    <name type="scientific">Rhodobacter capsulatus</name>
    <name type="common">Rhodopseudomonas capsulata</name>
    <dbReference type="NCBI Taxonomy" id="1061"/>
    <lineage>
        <taxon>Bacteria</taxon>
        <taxon>Pseudomonadati</taxon>
        <taxon>Pseudomonadota</taxon>
        <taxon>Alphaproteobacteria</taxon>
        <taxon>Rhodobacterales</taxon>
        <taxon>Rhodobacter group</taxon>
        <taxon>Rhodobacter</taxon>
    </lineage>
</organism>
<dbReference type="AlphaFoldDB" id="A0A1G7QRG4"/>
<dbReference type="EMBL" id="FNAY01000025">
    <property type="protein sequence ID" value="SDG00250.1"/>
    <property type="molecule type" value="Genomic_DNA"/>
</dbReference>
<dbReference type="SUPFAM" id="SSF53335">
    <property type="entry name" value="S-adenosyl-L-methionine-dependent methyltransferases"/>
    <property type="match status" value="1"/>
</dbReference>
<dbReference type="Pfam" id="PF13704">
    <property type="entry name" value="Glyco_tranf_2_4"/>
    <property type="match status" value="1"/>
</dbReference>
<dbReference type="RefSeq" id="WP_175454903.1">
    <property type="nucleotide sequence ID" value="NZ_CP119563.1"/>
</dbReference>
<dbReference type="NCBIfam" id="TIGR01444">
    <property type="entry name" value="fkbM_fam"/>
    <property type="match status" value="1"/>
</dbReference>
<keyword evidence="2" id="KW-0489">Methyltransferase</keyword>
<dbReference type="GO" id="GO:0008171">
    <property type="term" value="F:O-methyltransferase activity"/>
    <property type="evidence" value="ECO:0007669"/>
    <property type="project" value="TreeGrafter"/>
</dbReference>
<dbReference type="InterPro" id="IPR053188">
    <property type="entry name" value="FkbM_Methyltransferase"/>
</dbReference>
<dbReference type="InterPro" id="IPR006342">
    <property type="entry name" value="FkbM_mtfrase"/>
</dbReference>
<evidence type="ECO:0000259" key="1">
    <source>
        <dbReference type="Pfam" id="PF05050"/>
    </source>
</evidence>
<gene>
    <name evidence="2" type="ORF">SAMN04244550_03240</name>
</gene>
<dbReference type="GO" id="GO:0032259">
    <property type="term" value="P:methylation"/>
    <property type="evidence" value="ECO:0007669"/>
    <property type="project" value="UniProtKB-KW"/>
</dbReference>
<evidence type="ECO:0000313" key="3">
    <source>
        <dbReference type="Proteomes" id="UP000183812"/>
    </source>
</evidence>
<feature type="domain" description="Methyltransferase FkbM" evidence="1">
    <location>
        <begin position="373"/>
        <end position="537"/>
    </location>
</feature>